<feature type="transmembrane region" description="Helical" evidence="1">
    <location>
        <begin position="125"/>
        <end position="149"/>
    </location>
</feature>
<evidence type="ECO:0000313" key="2">
    <source>
        <dbReference type="EMBL" id="CAA9358624.1"/>
    </source>
</evidence>
<reference evidence="2" key="1">
    <citation type="submission" date="2020-02" db="EMBL/GenBank/DDBJ databases">
        <authorList>
            <person name="Meier V. D."/>
        </authorList>
    </citation>
    <scope>NUCLEOTIDE SEQUENCE</scope>
    <source>
        <strain evidence="2">AVDCRST_MAG84</strain>
    </source>
</reference>
<dbReference type="EMBL" id="CADCTZ010000649">
    <property type="protein sequence ID" value="CAA9358624.1"/>
    <property type="molecule type" value="Genomic_DNA"/>
</dbReference>
<evidence type="ECO:0000256" key="1">
    <source>
        <dbReference type="SAM" id="Phobius"/>
    </source>
</evidence>
<feature type="transmembrane region" description="Helical" evidence="1">
    <location>
        <begin position="60"/>
        <end position="81"/>
    </location>
</feature>
<organism evidence="2">
    <name type="scientific">uncultured Microcoleus sp</name>
    <dbReference type="NCBI Taxonomy" id="259945"/>
    <lineage>
        <taxon>Bacteria</taxon>
        <taxon>Bacillati</taxon>
        <taxon>Cyanobacteriota</taxon>
        <taxon>Cyanophyceae</taxon>
        <taxon>Oscillatoriophycideae</taxon>
        <taxon>Oscillatoriales</taxon>
        <taxon>Microcoleaceae</taxon>
        <taxon>Microcoleus</taxon>
        <taxon>environmental samples</taxon>
    </lineage>
</organism>
<gene>
    <name evidence="2" type="ORF">AVDCRST_MAG84-3322</name>
</gene>
<sequence length="159" mass="17016">MKDSSNFSAAERVESLKAGSVAALSCLLGFGAIALGNSLILADRLDSLATLQVREIDLNFAFRGAIALFGGFLFGVTYRYAIRRDVNPQLKSGAVLAFGLVRAFGQLDAGLFFDPGKMPALQELLPFAVRGVESVVLFAIAGLVLDWAIGRSWIKPFDS</sequence>
<keyword evidence="1" id="KW-0812">Transmembrane</keyword>
<protein>
    <submittedName>
        <fullName evidence="2">Uncharacterized protein</fullName>
    </submittedName>
</protein>
<keyword evidence="1" id="KW-0472">Membrane</keyword>
<keyword evidence="1" id="KW-1133">Transmembrane helix</keyword>
<dbReference type="PANTHER" id="PTHR36383:SF1">
    <property type="entry name" value="PROTEIN, PUTATIVE-RELATED"/>
    <property type="match status" value="1"/>
</dbReference>
<name>A0A6J4MFV4_9CYAN</name>
<feature type="transmembrane region" description="Helical" evidence="1">
    <location>
        <begin position="21"/>
        <end position="40"/>
    </location>
</feature>
<dbReference type="PANTHER" id="PTHR36383">
    <property type="entry name" value="OS09G0529350 PROTEIN"/>
    <property type="match status" value="1"/>
</dbReference>
<proteinExistence type="predicted"/>
<accession>A0A6J4MFV4</accession>
<dbReference type="AlphaFoldDB" id="A0A6J4MFV4"/>